<organism evidence="1 2">
    <name type="scientific">Panagrolaimus davidi</name>
    <dbReference type="NCBI Taxonomy" id="227884"/>
    <lineage>
        <taxon>Eukaryota</taxon>
        <taxon>Metazoa</taxon>
        <taxon>Ecdysozoa</taxon>
        <taxon>Nematoda</taxon>
        <taxon>Chromadorea</taxon>
        <taxon>Rhabditida</taxon>
        <taxon>Tylenchina</taxon>
        <taxon>Panagrolaimomorpha</taxon>
        <taxon>Panagrolaimoidea</taxon>
        <taxon>Panagrolaimidae</taxon>
        <taxon>Panagrolaimus</taxon>
    </lineage>
</organism>
<name>A0A914PKN4_9BILA</name>
<dbReference type="WBParaSite" id="PDA_v2.g16373.t1">
    <property type="protein sequence ID" value="PDA_v2.g16373.t1"/>
    <property type="gene ID" value="PDA_v2.g16373"/>
</dbReference>
<accession>A0A914PKN4</accession>
<proteinExistence type="predicted"/>
<evidence type="ECO:0000313" key="2">
    <source>
        <dbReference type="WBParaSite" id="PDA_v2.g16373.t1"/>
    </source>
</evidence>
<reference evidence="2" key="1">
    <citation type="submission" date="2022-11" db="UniProtKB">
        <authorList>
            <consortium name="WormBaseParasite"/>
        </authorList>
    </citation>
    <scope>IDENTIFICATION</scope>
</reference>
<protein>
    <submittedName>
        <fullName evidence="2">Uncharacterized protein</fullName>
    </submittedName>
</protein>
<dbReference type="AlphaFoldDB" id="A0A914PKN4"/>
<keyword evidence="1" id="KW-1185">Reference proteome</keyword>
<sequence>MYYLDGFPNGDWRLLNLIEFGGLQWGHRIYKDENELDSNLNITDNCNPFFDSSNNLTIENDNGPYKYISFPKHQDDDTHKQYLRSEEFNFPFRWVFNHTNINFADEKCLIVSGTMLCKSDPNRHKQVFIQLYGKNEVFSADNLIE</sequence>
<evidence type="ECO:0000313" key="1">
    <source>
        <dbReference type="Proteomes" id="UP000887578"/>
    </source>
</evidence>
<dbReference type="Proteomes" id="UP000887578">
    <property type="component" value="Unplaced"/>
</dbReference>